<dbReference type="EMBL" id="JADGJQ010000029">
    <property type="protein sequence ID" value="KAJ3178049.1"/>
    <property type="molecule type" value="Genomic_DNA"/>
</dbReference>
<protein>
    <submittedName>
        <fullName evidence="3">Uncharacterized protein</fullName>
    </submittedName>
</protein>
<gene>
    <name evidence="3" type="ORF">HDU87_003829</name>
</gene>
<name>A0AAD5TJD0_9FUNG</name>
<reference evidence="3" key="1">
    <citation type="submission" date="2020-05" db="EMBL/GenBank/DDBJ databases">
        <title>Phylogenomic resolution of chytrid fungi.</title>
        <authorList>
            <person name="Stajich J.E."/>
            <person name="Amses K."/>
            <person name="Simmons R."/>
            <person name="Seto K."/>
            <person name="Myers J."/>
            <person name="Bonds A."/>
            <person name="Quandt C.A."/>
            <person name="Barry K."/>
            <person name="Liu P."/>
            <person name="Grigoriev I."/>
            <person name="Longcore J.E."/>
            <person name="James T.Y."/>
        </authorList>
    </citation>
    <scope>NUCLEOTIDE SEQUENCE</scope>
    <source>
        <strain evidence="3">JEL0379</strain>
    </source>
</reference>
<keyword evidence="2" id="KW-1133">Transmembrane helix</keyword>
<comment type="caution">
    <text evidence="3">The sequence shown here is derived from an EMBL/GenBank/DDBJ whole genome shotgun (WGS) entry which is preliminary data.</text>
</comment>
<feature type="transmembrane region" description="Helical" evidence="2">
    <location>
        <begin position="260"/>
        <end position="286"/>
    </location>
</feature>
<evidence type="ECO:0000313" key="4">
    <source>
        <dbReference type="Proteomes" id="UP001212152"/>
    </source>
</evidence>
<proteinExistence type="predicted"/>
<evidence type="ECO:0000256" key="1">
    <source>
        <dbReference type="SAM" id="MobiDB-lite"/>
    </source>
</evidence>
<feature type="transmembrane region" description="Helical" evidence="2">
    <location>
        <begin position="471"/>
        <end position="490"/>
    </location>
</feature>
<feature type="region of interest" description="Disordered" evidence="1">
    <location>
        <begin position="92"/>
        <end position="125"/>
    </location>
</feature>
<feature type="compositionally biased region" description="Basic and acidic residues" evidence="1">
    <location>
        <begin position="98"/>
        <end position="125"/>
    </location>
</feature>
<dbReference type="AlphaFoldDB" id="A0AAD5TJD0"/>
<organism evidence="3 4">
    <name type="scientific">Geranomyces variabilis</name>
    <dbReference type="NCBI Taxonomy" id="109894"/>
    <lineage>
        <taxon>Eukaryota</taxon>
        <taxon>Fungi</taxon>
        <taxon>Fungi incertae sedis</taxon>
        <taxon>Chytridiomycota</taxon>
        <taxon>Chytridiomycota incertae sedis</taxon>
        <taxon>Chytridiomycetes</taxon>
        <taxon>Spizellomycetales</taxon>
        <taxon>Powellomycetaceae</taxon>
        <taxon>Geranomyces</taxon>
    </lineage>
</organism>
<evidence type="ECO:0000313" key="3">
    <source>
        <dbReference type="EMBL" id="KAJ3178049.1"/>
    </source>
</evidence>
<keyword evidence="2" id="KW-0812">Transmembrane</keyword>
<feature type="region of interest" description="Disordered" evidence="1">
    <location>
        <begin position="168"/>
        <end position="209"/>
    </location>
</feature>
<accession>A0AAD5TJD0</accession>
<keyword evidence="4" id="KW-1185">Reference proteome</keyword>
<evidence type="ECO:0000256" key="2">
    <source>
        <dbReference type="SAM" id="Phobius"/>
    </source>
</evidence>
<feature type="transmembrane region" description="Helical" evidence="2">
    <location>
        <begin position="771"/>
        <end position="791"/>
    </location>
</feature>
<sequence length="841" mass="93002">MAIRLYKKILGKYPVRHDGSCAFDRYDAVEAQHNANQIFAERNIDLPFVQRSKQTLRRLLNEVSHILLQRAEEIENDEARYSSLAAAALDEEQGGSYRADEYNKREEDSRPPRTADTSLQHRDPRVTIYAPGESLPRIDSFQPDTDMLHVADVEPYVKATATVSSDDDIAVGEDAGTRRRRTRRESLPNVGGGGEQKKISFAQKGNTPAPLMQQVSDDVVVRKKGGSIVPSSVSSQREARQQRFLKEAITRRLRAPISRFYLFMNAGLAGTLGLLATGCALGMLAYTNITVALAEAYSRSRPRVLAMRGKEMPMACFERMRTLVRALTPFTATILLREMNSIVIGNLDTANYAAAFAAYSQAFLQLINTTWTPVLLPLLQAYHLDDPATIVLVVQRGPTAVFETYNPFTLAQAIRDRSDSIANYTMADVPNSTDFDFFLKNIVPISAAYDATSQAGIADFLSSITTNTTSMIGILVALPLSCLLLGYFFFRPMVERVYQKQVLILSLLNGIPKKYVTEMIEGFEIEIENIMEELDESSASAKLSASASSSLPPDSVMLRHGPKRQLKMIVACFLLFATPGTLMFVPALQQSTYAKQAAATIRGLSNRTFDSVMATLFAVEIAANDVTAWMPGYPTLWIKHWIDQFDSDDTWLMTNTPESPSLFAFPSVQGILKTNGNCLLSNPNGCDPSVRTYNESIGFTYQLVTGPYQSLTYTWHEAIKQYMSALPQNENYDNANLALARSIIDDIADGAKSVNDLLVSDINNKNNSAKAFTLLAFSIAVAVWSISYLVVHRRLISMFTEQVGGCLWLVFSLPPEITGGLPDLKRFVESGGALLPGQNKA</sequence>
<dbReference type="Proteomes" id="UP001212152">
    <property type="component" value="Unassembled WGS sequence"/>
</dbReference>
<feature type="transmembrane region" description="Helical" evidence="2">
    <location>
        <begin position="568"/>
        <end position="588"/>
    </location>
</feature>
<keyword evidence="2" id="KW-0472">Membrane</keyword>